<sequence>MKRHDVVAVTAERPGASRPAAGILLATVVLVASTSLMADGREAGPDRGFAALEQLDLESMASTRGREGTVMHFKTAQSIQNMQAIVSDTQVSVVNGDMVSGNIRFDNNAMGNYNGTGIFSAVTGHGNAINNAVGISIFISAD</sequence>
<protein>
    <submittedName>
        <fullName evidence="2">Uncharacterized protein</fullName>
    </submittedName>
</protein>
<comment type="caution">
    <text evidence="2">The sequence shown here is derived from an EMBL/GenBank/DDBJ whole genome shotgun (WGS) entry which is preliminary data.</text>
</comment>
<name>A0ABU1GLR9_9GAMM</name>
<evidence type="ECO:0000256" key="1">
    <source>
        <dbReference type="SAM" id="Phobius"/>
    </source>
</evidence>
<keyword evidence="1" id="KW-0472">Membrane</keyword>
<dbReference type="Proteomes" id="UP001252270">
    <property type="component" value="Unassembled WGS sequence"/>
</dbReference>
<keyword evidence="3" id="KW-1185">Reference proteome</keyword>
<gene>
    <name evidence="2" type="ORF">QC820_06225</name>
</gene>
<proteinExistence type="predicted"/>
<organism evidence="2 3">
    <name type="scientific">Halomonas mongoliensis</name>
    <dbReference type="NCBI Taxonomy" id="321265"/>
    <lineage>
        <taxon>Bacteria</taxon>
        <taxon>Pseudomonadati</taxon>
        <taxon>Pseudomonadota</taxon>
        <taxon>Gammaproteobacteria</taxon>
        <taxon>Oceanospirillales</taxon>
        <taxon>Halomonadaceae</taxon>
        <taxon>Halomonas</taxon>
    </lineage>
</organism>
<keyword evidence="1" id="KW-1133">Transmembrane helix</keyword>
<dbReference type="EMBL" id="JARWAL010000004">
    <property type="protein sequence ID" value="MDR5892408.1"/>
    <property type="molecule type" value="Genomic_DNA"/>
</dbReference>
<dbReference type="RefSeq" id="WP_309636203.1">
    <property type="nucleotide sequence ID" value="NZ_JARWAL010000004.1"/>
</dbReference>
<evidence type="ECO:0000313" key="2">
    <source>
        <dbReference type="EMBL" id="MDR5892408.1"/>
    </source>
</evidence>
<keyword evidence="1" id="KW-0812">Transmembrane</keyword>
<accession>A0ABU1GLR9</accession>
<reference evidence="2 3" key="1">
    <citation type="submission" date="2023-04" db="EMBL/GenBank/DDBJ databases">
        <title>A long-awaited taxogenomic arrangement of the family Halomonadaceae.</title>
        <authorList>
            <person name="De La Haba R."/>
            <person name="Chuvochina M."/>
            <person name="Wittouck S."/>
            <person name="Arahal D.R."/>
            <person name="Sanchez-Porro C."/>
            <person name="Hugenholtz P."/>
            <person name="Ventosa A."/>
        </authorList>
    </citation>
    <scope>NUCLEOTIDE SEQUENCE [LARGE SCALE GENOMIC DNA]</scope>
    <source>
        <strain evidence="2 3">DSM 17332</strain>
    </source>
</reference>
<feature type="transmembrane region" description="Helical" evidence="1">
    <location>
        <begin position="20"/>
        <end position="38"/>
    </location>
</feature>
<evidence type="ECO:0000313" key="3">
    <source>
        <dbReference type="Proteomes" id="UP001252270"/>
    </source>
</evidence>